<reference evidence="11 12" key="1">
    <citation type="submission" date="2018-02" db="EMBL/GenBank/DDBJ databases">
        <title>Genomic Encyclopedia of Archaeal and Bacterial Type Strains, Phase II (KMG-II): from individual species to whole genera.</title>
        <authorList>
            <person name="Goeker M."/>
        </authorList>
    </citation>
    <scope>NUCLEOTIDE SEQUENCE [LARGE SCALE GENOMIC DNA]</scope>
    <source>
        <strain evidence="11 12">YU 961-1</strain>
    </source>
</reference>
<keyword evidence="4 8" id="KW-0406">Ion transport</keyword>
<dbReference type="PANTHER" id="PTHR13822">
    <property type="entry name" value="ATP SYNTHASE DELTA/EPSILON CHAIN"/>
    <property type="match status" value="1"/>
</dbReference>
<accession>A0A2S6GHS1</accession>
<evidence type="ECO:0000256" key="3">
    <source>
        <dbReference type="ARBA" id="ARBA00022448"/>
    </source>
</evidence>
<evidence type="ECO:0000259" key="10">
    <source>
        <dbReference type="Pfam" id="PF02823"/>
    </source>
</evidence>
<comment type="similarity">
    <text evidence="2 8 9">Belongs to the ATPase epsilon chain family.</text>
</comment>
<dbReference type="Gene3D" id="2.60.15.10">
    <property type="entry name" value="F0F1 ATP synthase delta/epsilon subunit, N-terminal"/>
    <property type="match status" value="1"/>
</dbReference>
<keyword evidence="5 8" id="KW-0472">Membrane</keyword>
<evidence type="ECO:0000256" key="9">
    <source>
        <dbReference type="RuleBase" id="RU003656"/>
    </source>
</evidence>
<comment type="caution">
    <text evidence="11">The sequence shown here is derived from an EMBL/GenBank/DDBJ whole genome shotgun (WGS) entry which is preliminary data.</text>
</comment>
<dbReference type="HAMAP" id="MF_00530">
    <property type="entry name" value="ATP_synth_epsil_bac"/>
    <property type="match status" value="1"/>
</dbReference>
<comment type="subcellular location">
    <subcellularLocation>
        <location evidence="1 8">Cell membrane</location>
        <topology evidence="1 8">Peripheral membrane protein</topology>
    </subcellularLocation>
</comment>
<dbReference type="GO" id="GO:0005524">
    <property type="term" value="F:ATP binding"/>
    <property type="evidence" value="ECO:0007669"/>
    <property type="project" value="UniProtKB-UniRule"/>
</dbReference>
<evidence type="ECO:0000256" key="2">
    <source>
        <dbReference type="ARBA" id="ARBA00005712"/>
    </source>
</evidence>
<comment type="subunit">
    <text evidence="8 9">F-type ATPases have 2 components, CF(1) - the catalytic core - and CF(0) - the membrane proton channel. CF(1) has five subunits: alpha(3), beta(3), gamma(1), delta(1), epsilon(1). CF(0) has three main subunits: a, b and c.</text>
</comment>
<evidence type="ECO:0000313" key="11">
    <source>
        <dbReference type="EMBL" id="PPK64769.1"/>
    </source>
</evidence>
<evidence type="ECO:0000256" key="7">
    <source>
        <dbReference type="ARBA" id="ARBA00023310"/>
    </source>
</evidence>
<dbReference type="CDD" id="cd12152">
    <property type="entry name" value="F1-ATPase_delta"/>
    <property type="match status" value="1"/>
</dbReference>
<dbReference type="NCBIfam" id="NF001852">
    <property type="entry name" value="PRK00571.2-5"/>
    <property type="match status" value="1"/>
</dbReference>
<evidence type="ECO:0000256" key="4">
    <source>
        <dbReference type="ARBA" id="ARBA00023065"/>
    </source>
</evidence>
<dbReference type="Pfam" id="PF02823">
    <property type="entry name" value="ATP-synt_DE_N"/>
    <property type="match status" value="1"/>
</dbReference>
<keyword evidence="3 8" id="KW-0813">Transport</keyword>
<keyword evidence="12" id="KW-1185">Reference proteome</keyword>
<evidence type="ECO:0000256" key="1">
    <source>
        <dbReference type="ARBA" id="ARBA00004202"/>
    </source>
</evidence>
<gene>
    <name evidence="8" type="primary">atpC</name>
    <name evidence="11" type="ORF">CLV40_1177</name>
</gene>
<evidence type="ECO:0000256" key="6">
    <source>
        <dbReference type="ARBA" id="ARBA00023196"/>
    </source>
</evidence>
<dbReference type="EMBL" id="PTIX01000017">
    <property type="protein sequence ID" value="PPK64769.1"/>
    <property type="molecule type" value="Genomic_DNA"/>
</dbReference>
<keyword evidence="8" id="KW-1003">Cell membrane</keyword>
<dbReference type="InterPro" id="IPR001469">
    <property type="entry name" value="ATP_synth_F1_dsu/esu"/>
</dbReference>
<dbReference type="GO" id="GO:0045259">
    <property type="term" value="C:proton-transporting ATP synthase complex"/>
    <property type="evidence" value="ECO:0007669"/>
    <property type="project" value="UniProtKB-KW"/>
</dbReference>
<name>A0A2S6GHS1_9PSEU</name>
<evidence type="ECO:0000256" key="5">
    <source>
        <dbReference type="ARBA" id="ARBA00023136"/>
    </source>
</evidence>
<protein>
    <recommendedName>
        <fullName evidence="8">ATP synthase epsilon chain</fullName>
    </recommendedName>
    <alternativeName>
        <fullName evidence="8">ATP synthase F1 sector epsilon subunit</fullName>
    </alternativeName>
    <alternativeName>
        <fullName evidence="8">F-ATPase epsilon subunit</fullName>
    </alternativeName>
</protein>
<sequence>MAEMSVQLVAVERLLWSGSATFVVAQTTEGEIGIMPGHEPVLGRLVDNGVVKIRTSAGETIYAAVLGGFLSVTAEAVSILAESAELSGEIDIDRARADLQNADEAERTRAAARVRAAEHAV</sequence>
<dbReference type="NCBIfam" id="TIGR01216">
    <property type="entry name" value="ATP_synt_epsi"/>
    <property type="match status" value="1"/>
</dbReference>
<organism evidence="11 12">
    <name type="scientific">Actinokineospora auranticolor</name>
    <dbReference type="NCBI Taxonomy" id="155976"/>
    <lineage>
        <taxon>Bacteria</taxon>
        <taxon>Bacillati</taxon>
        <taxon>Actinomycetota</taxon>
        <taxon>Actinomycetes</taxon>
        <taxon>Pseudonocardiales</taxon>
        <taxon>Pseudonocardiaceae</taxon>
        <taxon>Actinokineospora</taxon>
    </lineage>
</organism>
<evidence type="ECO:0000313" key="12">
    <source>
        <dbReference type="Proteomes" id="UP000239203"/>
    </source>
</evidence>
<evidence type="ECO:0000256" key="8">
    <source>
        <dbReference type="HAMAP-Rule" id="MF_00530"/>
    </source>
</evidence>
<dbReference type="InterPro" id="IPR020546">
    <property type="entry name" value="ATP_synth_F1_dsu/esu_N"/>
</dbReference>
<dbReference type="PANTHER" id="PTHR13822:SF10">
    <property type="entry name" value="ATP SYNTHASE EPSILON CHAIN, CHLOROPLASTIC"/>
    <property type="match status" value="1"/>
</dbReference>
<dbReference type="NCBIfam" id="NF009977">
    <property type="entry name" value="PRK13442.1"/>
    <property type="match status" value="1"/>
</dbReference>
<dbReference type="InterPro" id="IPR036771">
    <property type="entry name" value="ATPsynth_dsu/esu_N"/>
</dbReference>
<dbReference type="SUPFAM" id="SSF51344">
    <property type="entry name" value="Epsilon subunit of F1F0-ATP synthase N-terminal domain"/>
    <property type="match status" value="1"/>
</dbReference>
<dbReference type="GO" id="GO:0005886">
    <property type="term" value="C:plasma membrane"/>
    <property type="evidence" value="ECO:0007669"/>
    <property type="project" value="UniProtKB-SubCell"/>
</dbReference>
<keyword evidence="8" id="KW-0375">Hydrogen ion transport</keyword>
<keyword evidence="7 8" id="KW-0066">ATP synthesis</keyword>
<dbReference type="GO" id="GO:0046933">
    <property type="term" value="F:proton-transporting ATP synthase activity, rotational mechanism"/>
    <property type="evidence" value="ECO:0007669"/>
    <property type="project" value="UniProtKB-UniRule"/>
</dbReference>
<dbReference type="AlphaFoldDB" id="A0A2S6GHS1"/>
<feature type="domain" description="ATP synthase F1 complex delta/epsilon subunit N-terminal" evidence="10">
    <location>
        <begin position="4"/>
        <end position="84"/>
    </location>
</feature>
<keyword evidence="6 8" id="KW-0139">CF(1)</keyword>
<dbReference type="Proteomes" id="UP000239203">
    <property type="component" value="Unassembled WGS sequence"/>
</dbReference>
<comment type="function">
    <text evidence="8">Produces ATP from ADP in the presence of a proton gradient across the membrane.</text>
</comment>
<dbReference type="RefSeq" id="WP_181043740.1">
    <property type="nucleotide sequence ID" value="NZ_CP154825.1"/>
</dbReference>
<proteinExistence type="inferred from homology"/>